<dbReference type="eggNOG" id="KOG0255">
    <property type="taxonomic scope" value="Eukaryota"/>
</dbReference>
<accession>C1GYR3</accession>
<feature type="transmembrane region" description="Helical" evidence="7">
    <location>
        <begin position="248"/>
        <end position="271"/>
    </location>
</feature>
<feature type="transmembrane region" description="Helical" evidence="7">
    <location>
        <begin position="482"/>
        <end position="509"/>
    </location>
</feature>
<dbReference type="GeneID" id="9097761"/>
<dbReference type="GO" id="GO:0005886">
    <property type="term" value="C:plasma membrane"/>
    <property type="evidence" value="ECO:0007669"/>
    <property type="project" value="UniProtKB-SubCell"/>
</dbReference>
<keyword evidence="10" id="KW-1185">Reference proteome</keyword>
<feature type="domain" description="Major facilitator superfamily (MFS) profile" evidence="8">
    <location>
        <begin position="123"/>
        <end position="577"/>
    </location>
</feature>
<dbReference type="FunFam" id="1.20.1720.10:FF:000061">
    <property type="entry name" value="Uncharacterized protein"/>
    <property type="match status" value="1"/>
</dbReference>
<dbReference type="GO" id="GO:0022857">
    <property type="term" value="F:transmembrane transporter activity"/>
    <property type="evidence" value="ECO:0007669"/>
    <property type="project" value="InterPro"/>
</dbReference>
<feature type="transmembrane region" description="Helical" evidence="7">
    <location>
        <begin position="457"/>
        <end position="476"/>
    </location>
</feature>
<evidence type="ECO:0000313" key="9">
    <source>
        <dbReference type="EMBL" id="EEH41654.2"/>
    </source>
</evidence>
<dbReference type="SUPFAM" id="SSF103473">
    <property type="entry name" value="MFS general substrate transporter"/>
    <property type="match status" value="1"/>
</dbReference>
<protein>
    <recommendedName>
        <fullName evidence="8">Major facilitator superfamily (MFS) profile domain-containing protein</fullName>
    </recommendedName>
</protein>
<feature type="transmembrane region" description="Helical" evidence="7">
    <location>
        <begin position="530"/>
        <end position="548"/>
    </location>
</feature>
<dbReference type="FunFam" id="1.20.1250.20:FF:000082">
    <property type="entry name" value="MFS multidrug transporter, putative"/>
    <property type="match status" value="1"/>
</dbReference>
<evidence type="ECO:0000259" key="8">
    <source>
        <dbReference type="PROSITE" id="PS50850"/>
    </source>
</evidence>
<dbReference type="AlphaFoldDB" id="C1GYR3"/>
<dbReference type="Pfam" id="PF07690">
    <property type="entry name" value="MFS_1"/>
    <property type="match status" value="1"/>
</dbReference>
<feature type="compositionally biased region" description="Polar residues" evidence="6">
    <location>
        <begin position="36"/>
        <end position="50"/>
    </location>
</feature>
<keyword evidence="5 7" id="KW-0472">Membrane</keyword>
<dbReference type="InterPro" id="IPR011701">
    <property type="entry name" value="MFS"/>
</dbReference>
<evidence type="ECO:0000256" key="3">
    <source>
        <dbReference type="ARBA" id="ARBA00022692"/>
    </source>
</evidence>
<dbReference type="CDD" id="cd17323">
    <property type="entry name" value="MFS_Tpo1_MDR_like"/>
    <property type="match status" value="1"/>
</dbReference>
<dbReference type="PROSITE" id="PS50850">
    <property type="entry name" value="MFS"/>
    <property type="match status" value="1"/>
</dbReference>
<dbReference type="OMA" id="IWQEKYV"/>
<feature type="transmembrane region" description="Helical" evidence="7">
    <location>
        <begin position="188"/>
        <end position="208"/>
    </location>
</feature>
<evidence type="ECO:0000256" key="6">
    <source>
        <dbReference type="SAM" id="MobiDB-lite"/>
    </source>
</evidence>
<evidence type="ECO:0000256" key="4">
    <source>
        <dbReference type="ARBA" id="ARBA00022989"/>
    </source>
</evidence>
<organism evidence="9 10">
    <name type="scientific">Paracoccidioides lutzii (strain ATCC MYA-826 / Pb01)</name>
    <name type="common">Paracoccidioides brasiliensis</name>
    <dbReference type="NCBI Taxonomy" id="502779"/>
    <lineage>
        <taxon>Eukaryota</taxon>
        <taxon>Fungi</taxon>
        <taxon>Dikarya</taxon>
        <taxon>Ascomycota</taxon>
        <taxon>Pezizomycotina</taxon>
        <taxon>Eurotiomycetes</taxon>
        <taxon>Eurotiomycetidae</taxon>
        <taxon>Onygenales</taxon>
        <taxon>Ajellomycetaceae</taxon>
        <taxon>Paracoccidioides</taxon>
    </lineage>
</organism>
<dbReference type="InterPro" id="IPR020846">
    <property type="entry name" value="MFS_dom"/>
</dbReference>
<feature type="transmembrane region" description="Helical" evidence="7">
    <location>
        <begin position="381"/>
        <end position="400"/>
    </location>
</feature>
<dbReference type="PANTHER" id="PTHR23502:SF134">
    <property type="entry name" value="MAJOR FACILITATOR SUPERFAMILY (MFS) PROFILE DOMAIN-CONTAINING PROTEIN-RELATED"/>
    <property type="match status" value="1"/>
</dbReference>
<evidence type="ECO:0000256" key="7">
    <source>
        <dbReference type="SAM" id="Phobius"/>
    </source>
</evidence>
<feature type="transmembrane region" description="Helical" evidence="7">
    <location>
        <begin position="214"/>
        <end position="236"/>
    </location>
</feature>
<feature type="compositionally biased region" description="Basic and acidic residues" evidence="6">
    <location>
        <begin position="25"/>
        <end position="34"/>
    </location>
</feature>
<feature type="region of interest" description="Disordered" evidence="6">
    <location>
        <begin position="1"/>
        <end position="65"/>
    </location>
</feature>
<dbReference type="Proteomes" id="UP000002059">
    <property type="component" value="Partially assembled WGS sequence"/>
</dbReference>
<feature type="transmembrane region" description="Helical" evidence="7">
    <location>
        <begin position="554"/>
        <end position="572"/>
    </location>
</feature>
<evidence type="ECO:0000256" key="2">
    <source>
        <dbReference type="ARBA" id="ARBA00008335"/>
    </source>
</evidence>
<dbReference type="InterPro" id="IPR036259">
    <property type="entry name" value="MFS_trans_sf"/>
</dbReference>
<proteinExistence type="inferred from homology"/>
<dbReference type="RefSeq" id="XP_015702091.1">
    <property type="nucleotide sequence ID" value="XM_015844885.1"/>
</dbReference>
<dbReference type="HOGENOM" id="CLU_008455_0_5_1"/>
<dbReference type="OrthoDB" id="6770063at2759"/>
<feature type="transmembrane region" description="Helical" evidence="7">
    <location>
        <begin position="153"/>
        <end position="176"/>
    </location>
</feature>
<feature type="transmembrane region" description="Helical" evidence="7">
    <location>
        <begin position="420"/>
        <end position="437"/>
    </location>
</feature>
<name>C1GYR3_PARBA</name>
<dbReference type="VEuPathDB" id="FungiDB:PAAG_03217"/>
<dbReference type="Gene3D" id="1.20.1250.20">
    <property type="entry name" value="MFS general substrate transporter like domains"/>
    <property type="match status" value="1"/>
</dbReference>
<sequence>MPDRIANSPKAQARAQDEIAIPNSEAEKELREPSVHLQQPRRTAVTSQSGKCAEDTINAEQPRPEEQLEDEIQYHYLTFDTLLPSPTGISIPRPNQQPPPDPPDLRPYISSPYTWRRSRKRVITALSCLVTILASVAAGAYSPPEKILTEAWGISSVVYNLGITFFNIGFAISPMVSAPFSEINGRRPLLVCSGIIFSISQLGCAVTESFVGMLLARFFLGVGGSTYSSIIGGVLSDVYITEERNTPMALFSGAVFFGTGFGPMVSSFIVYHLSWRWVFYMQAILSAAVTAAVMVFFNETRGNVLLSRKAQMLNKWYEKLEEAGYIGVDMPVDGLVLSAEGLRQTQRIRWKVKADEERESLAKVIAISLYRPFHLLVTEPVVFFFSLWVSFSWAVLYLQFGSIPLVFETNHGFNLQQSGAAFTSISVGGIIATFMSIWQENLVRRLGKLSNTPENRLYFVCITSILMPAGMFWFGWTSFSSIHWIVPCLGLVCVTIGIYSIYLAVFNYLADTYHRYASSALAAQSFCRNILGGIFPLVVRAMFINLGYPGASSLLGGIGSILTIVPWVLVFFGPKIRARSKIASEIMTEGE</sequence>
<feature type="transmembrane region" description="Helical" evidence="7">
    <location>
        <begin position="277"/>
        <end position="297"/>
    </location>
</feature>
<reference evidence="9 10" key="1">
    <citation type="journal article" date="2011" name="PLoS Genet.">
        <title>Comparative genomic analysis of human fungal pathogens causing paracoccidioidomycosis.</title>
        <authorList>
            <person name="Desjardins C.A."/>
            <person name="Champion M.D."/>
            <person name="Holder J.W."/>
            <person name="Muszewska A."/>
            <person name="Goldberg J."/>
            <person name="Bailao A.M."/>
            <person name="Brigido M.M."/>
            <person name="Ferreira M.E."/>
            <person name="Garcia A.M."/>
            <person name="Grynberg M."/>
            <person name="Gujja S."/>
            <person name="Heiman D.I."/>
            <person name="Henn M.R."/>
            <person name="Kodira C.D."/>
            <person name="Leon-Narvaez H."/>
            <person name="Longo L.V."/>
            <person name="Ma L.J."/>
            <person name="Malavazi I."/>
            <person name="Matsuo A.L."/>
            <person name="Morais F.V."/>
            <person name="Pereira M."/>
            <person name="Rodriguez-Brito S."/>
            <person name="Sakthikumar S."/>
            <person name="Salem-Izacc S.M."/>
            <person name="Sykes S.M."/>
            <person name="Teixeira M.M."/>
            <person name="Vallejo M.C."/>
            <person name="Walter M.E."/>
            <person name="Yandava C."/>
            <person name="Young S."/>
            <person name="Zeng Q."/>
            <person name="Zucker J."/>
            <person name="Felipe M.S."/>
            <person name="Goldman G.H."/>
            <person name="Haas B.J."/>
            <person name="McEwen J.G."/>
            <person name="Nino-Vega G."/>
            <person name="Puccia R."/>
            <person name="San-Blas G."/>
            <person name="Soares C.M."/>
            <person name="Birren B.W."/>
            <person name="Cuomo C.A."/>
        </authorList>
    </citation>
    <scope>NUCLEOTIDE SEQUENCE [LARGE SCALE GENOMIC DNA]</scope>
    <source>
        <strain evidence="10">ATCC MYA-826 / Pb01</strain>
    </source>
</reference>
<keyword evidence="3 7" id="KW-0812">Transmembrane</keyword>
<comment type="similarity">
    <text evidence="2">Belongs to the major facilitator superfamily.</text>
</comment>
<dbReference type="EMBL" id="KN293999">
    <property type="protein sequence ID" value="EEH41654.2"/>
    <property type="molecule type" value="Genomic_DNA"/>
</dbReference>
<keyword evidence="4 7" id="KW-1133">Transmembrane helix</keyword>
<comment type="subcellular location">
    <subcellularLocation>
        <location evidence="1">Cell membrane</location>
        <topology evidence="1">Multi-pass membrane protein</topology>
    </subcellularLocation>
</comment>
<dbReference type="PANTHER" id="PTHR23502">
    <property type="entry name" value="MAJOR FACILITATOR SUPERFAMILY"/>
    <property type="match status" value="1"/>
</dbReference>
<evidence type="ECO:0000256" key="1">
    <source>
        <dbReference type="ARBA" id="ARBA00004651"/>
    </source>
</evidence>
<feature type="transmembrane region" description="Helical" evidence="7">
    <location>
        <begin position="122"/>
        <end position="141"/>
    </location>
</feature>
<dbReference type="KEGG" id="pbl:PAAG_03217"/>
<evidence type="ECO:0000313" key="10">
    <source>
        <dbReference type="Proteomes" id="UP000002059"/>
    </source>
</evidence>
<evidence type="ECO:0000256" key="5">
    <source>
        <dbReference type="ARBA" id="ARBA00023136"/>
    </source>
</evidence>
<gene>
    <name evidence="9" type="ORF">PAAG_03217</name>
</gene>